<dbReference type="AlphaFoldDB" id="E0DBU2"/>
<evidence type="ECO:0000313" key="1">
    <source>
        <dbReference type="EMBL" id="EFM49908.1"/>
    </source>
</evidence>
<sequence>MLALGGLKCCRREFELSKYAATVSCGVADWISMVFGCGRKNSQGMPGGRNENHA</sequence>
<accession>E0DBU2</accession>
<keyword evidence="2" id="KW-1185">Reference proteome</keyword>
<reference evidence="1" key="1">
    <citation type="submission" date="2010-08" db="EMBL/GenBank/DDBJ databases">
        <authorList>
            <person name="Harkins D.M."/>
            <person name="Madupu R."/>
            <person name="Durkin A.S."/>
            <person name="Torralba M."/>
            <person name="Methe B."/>
            <person name="Sutton G.G."/>
            <person name="Nelson K.E."/>
        </authorList>
    </citation>
    <scope>NUCLEOTIDE SEQUENCE [LARGE SCALE GENOMIC DNA]</scope>
    <source>
        <strain evidence="1">ATCC 14266</strain>
    </source>
</reference>
<proteinExistence type="predicted"/>
<dbReference type="EMBL" id="ACSH02000002">
    <property type="protein sequence ID" value="EFM49908.1"/>
    <property type="molecule type" value="Genomic_DNA"/>
</dbReference>
<organism evidence="1 2">
    <name type="scientific">Corynebacterium matruchotii ATCC 14266</name>
    <dbReference type="NCBI Taxonomy" id="553207"/>
    <lineage>
        <taxon>Bacteria</taxon>
        <taxon>Bacillati</taxon>
        <taxon>Actinomycetota</taxon>
        <taxon>Actinomycetes</taxon>
        <taxon>Mycobacteriales</taxon>
        <taxon>Corynebacteriaceae</taxon>
        <taxon>Corynebacterium</taxon>
    </lineage>
</organism>
<dbReference type="Proteomes" id="UP000004218">
    <property type="component" value="Unassembled WGS sequence"/>
</dbReference>
<comment type="caution">
    <text evidence="1">The sequence shown here is derived from an EMBL/GenBank/DDBJ whole genome shotgun (WGS) entry which is preliminary data.</text>
</comment>
<evidence type="ECO:0000313" key="2">
    <source>
        <dbReference type="Proteomes" id="UP000004218"/>
    </source>
</evidence>
<protein>
    <submittedName>
        <fullName evidence="1">Uncharacterized protein</fullName>
    </submittedName>
</protein>
<name>E0DBU2_9CORY</name>
<gene>
    <name evidence="1" type="ORF">HMPREF0299_5782</name>
</gene>